<evidence type="ECO:0000256" key="1">
    <source>
        <dbReference type="SAM" id="MobiDB-lite"/>
    </source>
</evidence>
<dbReference type="WBParaSite" id="L893_g19318.t1">
    <property type="protein sequence ID" value="L893_g19318.t1"/>
    <property type="gene ID" value="L893_g19318"/>
</dbReference>
<dbReference type="Proteomes" id="UP000095287">
    <property type="component" value="Unplaced"/>
</dbReference>
<accession>A0A1I7YSP6</accession>
<protein>
    <submittedName>
        <fullName evidence="3">Uncharacterized protein</fullName>
    </submittedName>
</protein>
<evidence type="ECO:0000313" key="2">
    <source>
        <dbReference type="Proteomes" id="UP000095287"/>
    </source>
</evidence>
<reference evidence="3" key="1">
    <citation type="submission" date="2016-11" db="UniProtKB">
        <authorList>
            <consortium name="WormBaseParasite"/>
        </authorList>
    </citation>
    <scope>IDENTIFICATION</scope>
</reference>
<proteinExistence type="predicted"/>
<name>A0A1I7YSP6_9BILA</name>
<evidence type="ECO:0000313" key="3">
    <source>
        <dbReference type="WBParaSite" id="L893_g19318.t1"/>
    </source>
</evidence>
<feature type="region of interest" description="Disordered" evidence="1">
    <location>
        <begin position="1"/>
        <end position="26"/>
    </location>
</feature>
<dbReference type="AlphaFoldDB" id="A0A1I7YSP6"/>
<organism evidence="2 3">
    <name type="scientific">Steinernema glaseri</name>
    <dbReference type="NCBI Taxonomy" id="37863"/>
    <lineage>
        <taxon>Eukaryota</taxon>
        <taxon>Metazoa</taxon>
        <taxon>Ecdysozoa</taxon>
        <taxon>Nematoda</taxon>
        <taxon>Chromadorea</taxon>
        <taxon>Rhabditida</taxon>
        <taxon>Tylenchina</taxon>
        <taxon>Panagrolaimomorpha</taxon>
        <taxon>Strongyloidoidea</taxon>
        <taxon>Steinernematidae</taxon>
        <taxon>Steinernema</taxon>
    </lineage>
</organism>
<keyword evidence="2" id="KW-1185">Reference proteome</keyword>
<sequence length="78" mass="8767">MEELHQKRTGAHREPLAVPPKGNVRRESGTCQETFIHLDGLGFQSEISQDVRAALTKLCSRKQSLFIFFANALALKEN</sequence>
<feature type="compositionally biased region" description="Basic and acidic residues" evidence="1">
    <location>
        <begin position="1"/>
        <end position="15"/>
    </location>
</feature>